<dbReference type="Proteomes" id="UP000828390">
    <property type="component" value="Unassembled WGS sequence"/>
</dbReference>
<evidence type="ECO:0000313" key="3">
    <source>
        <dbReference type="Proteomes" id="UP000828390"/>
    </source>
</evidence>
<keyword evidence="1" id="KW-0175">Coiled coil</keyword>
<accession>A0A9D4H695</accession>
<dbReference type="EMBL" id="JAIWYP010000005">
    <property type="protein sequence ID" value="KAH3827771.1"/>
    <property type="molecule type" value="Genomic_DNA"/>
</dbReference>
<comment type="caution">
    <text evidence="2">The sequence shown here is derived from an EMBL/GenBank/DDBJ whole genome shotgun (WGS) entry which is preliminary data.</text>
</comment>
<reference evidence="2" key="1">
    <citation type="journal article" date="2019" name="bioRxiv">
        <title>The Genome of the Zebra Mussel, Dreissena polymorpha: A Resource for Invasive Species Research.</title>
        <authorList>
            <person name="McCartney M.A."/>
            <person name="Auch B."/>
            <person name="Kono T."/>
            <person name="Mallez S."/>
            <person name="Zhang Y."/>
            <person name="Obille A."/>
            <person name="Becker A."/>
            <person name="Abrahante J.E."/>
            <person name="Garbe J."/>
            <person name="Badalamenti J.P."/>
            <person name="Herman A."/>
            <person name="Mangelson H."/>
            <person name="Liachko I."/>
            <person name="Sullivan S."/>
            <person name="Sone E.D."/>
            <person name="Koren S."/>
            <person name="Silverstein K.A.T."/>
            <person name="Beckman K.B."/>
            <person name="Gohl D.M."/>
        </authorList>
    </citation>
    <scope>NUCLEOTIDE SEQUENCE</scope>
    <source>
        <strain evidence="2">Duluth1</strain>
        <tissue evidence="2">Whole animal</tissue>
    </source>
</reference>
<protein>
    <submittedName>
        <fullName evidence="2">Uncharacterized protein</fullName>
    </submittedName>
</protein>
<evidence type="ECO:0000313" key="2">
    <source>
        <dbReference type="EMBL" id="KAH3827771.1"/>
    </source>
</evidence>
<organism evidence="2 3">
    <name type="scientific">Dreissena polymorpha</name>
    <name type="common">Zebra mussel</name>
    <name type="synonym">Mytilus polymorpha</name>
    <dbReference type="NCBI Taxonomy" id="45954"/>
    <lineage>
        <taxon>Eukaryota</taxon>
        <taxon>Metazoa</taxon>
        <taxon>Spiralia</taxon>
        <taxon>Lophotrochozoa</taxon>
        <taxon>Mollusca</taxon>
        <taxon>Bivalvia</taxon>
        <taxon>Autobranchia</taxon>
        <taxon>Heteroconchia</taxon>
        <taxon>Euheterodonta</taxon>
        <taxon>Imparidentia</taxon>
        <taxon>Neoheterodontei</taxon>
        <taxon>Myida</taxon>
        <taxon>Dreissenoidea</taxon>
        <taxon>Dreissenidae</taxon>
        <taxon>Dreissena</taxon>
    </lineage>
</organism>
<name>A0A9D4H695_DREPO</name>
<dbReference type="AlphaFoldDB" id="A0A9D4H695"/>
<evidence type="ECO:0000256" key="1">
    <source>
        <dbReference type="SAM" id="Coils"/>
    </source>
</evidence>
<proteinExistence type="predicted"/>
<keyword evidence="3" id="KW-1185">Reference proteome</keyword>
<feature type="coiled-coil region" evidence="1">
    <location>
        <begin position="1"/>
        <end position="44"/>
    </location>
</feature>
<reference evidence="2" key="2">
    <citation type="submission" date="2020-11" db="EMBL/GenBank/DDBJ databases">
        <authorList>
            <person name="McCartney M.A."/>
            <person name="Auch B."/>
            <person name="Kono T."/>
            <person name="Mallez S."/>
            <person name="Becker A."/>
            <person name="Gohl D.M."/>
            <person name="Silverstein K.A.T."/>
            <person name="Koren S."/>
            <person name="Bechman K.B."/>
            <person name="Herman A."/>
            <person name="Abrahante J.E."/>
            <person name="Garbe J."/>
        </authorList>
    </citation>
    <scope>NUCLEOTIDE SEQUENCE</scope>
    <source>
        <strain evidence="2">Duluth1</strain>
        <tissue evidence="2">Whole animal</tissue>
    </source>
</reference>
<sequence length="193" mass="22373">MALHQSDLDRIRAELEHVKQENTRLRLEAEITGVERELHLAANRSTSTSTTKPLFAKDHRSVKFKHTETPIYGDNYQADESITPERFITMRRQCITRALDETQGKSKPSVMMTPATYDGTGSWQDYKAHFDACAKINKWTESEMGLYMAVPLRGQAQGVFGHLPEKSHDYLRWFKPSKKDFFRRNKRNYTGCN</sequence>
<gene>
    <name evidence="2" type="ORF">DPMN_129713</name>
</gene>